<dbReference type="EMBL" id="CAADRA010007381">
    <property type="protein sequence ID" value="VFU00770.1"/>
    <property type="molecule type" value="Genomic_DNA"/>
</dbReference>
<gene>
    <name evidence="3" type="primary">Aste57867_24128</name>
    <name evidence="2" type="ORF">As57867_024054</name>
    <name evidence="3" type="ORF">ASTE57867_24128</name>
</gene>
<dbReference type="EMBL" id="VJMH01007355">
    <property type="protein sequence ID" value="KAF0683853.1"/>
    <property type="molecule type" value="Genomic_DNA"/>
</dbReference>
<accession>A0A485LPU4</accession>
<sequence length="355" mass="39374">MLGSLKNRVLEGGKQLKSTLEEHGADMNQRIQKNININSASERLTAVAAAATNVVTTVAKSAATPPTSNVPLGSKEPDDVAGGPFFASFVHRQQQVLVGHTALVQSGETLSEVFSKTRRRVTAEAQSAMYLQHNFQNITQIRDDIRSIRNSIESLVVLFEEVEQLLMTKTEEHIVVQNAQYALEQQTELERYEHDALVQKQMRLHQKHQERQRALGDAFAKDLQTYQSILTYQGQVPMLGSTEKREPLVPLEAIDIAIEPDTDLDAFYKEDERNSLTTDDDAVNLLRGVAGEEETKDVPPDAVDEEDAENKDDSEADEAIIAGTMDDDEMPELPSEVPTLRLESDGSGSDDDDDE</sequence>
<evidence type="ECO:0000313" key="3">
    <source>
        <dbReference type="EMBL" id="VFU00770.1"/>
    </source>
</evidence>
<evidence type="ECO:0000313" key="4">
    <source>
        <dbReference type="Proteomes" id="UP000332933"/>
    </source>
</evidence>
<feature type="region of interest" description="Disordered" evidence="1">
    <location>
        <begin position="287"/>
        <end position="355"/>
    </location>
</feature>
<name>A0A485LPU4_9STRA</name>
<evidence type="ECO:0000256" key="1">
    <source>
        <dbReference type="SAM" id="MobiDB-lite"/>
    </source>
</evidence>
<proteinExistence type="predicted"/>
<protein>
    <submittedName>
        <fullName evidence="3">Aste57867_24128 protein</fullName>
    </submittedName>
</protein>
<dbReference type="OrthoDB" id="78570at2759"/>
<dbReference type="Proteomes" id="UP000332933">
    <property type="component" value="Unassembled WGS sequence"/>
</dbReference>
<keyword evidence="4" id="KW-1185">Reference proteome</keyword>
<feature type="compositionally biased region" description="Acidic residues" evidence="1">
    <location>
        <begin position="302"/>
        <end position="318"/>
    </location>
</feature>
<dbReference type="AlphaFoldDB" id="A0A485LPU4"/>
<reference evidence="2" key="2">
    <citation type="submission" date="2019-06" db="EMBL/GenBank/DDBJ databases">
        <title>Genomics analysis of Aphanomyces spp. identifies a new class of oomycete effector associated with host adaptation.</title>
        <authorList>
            <person name="Gaulin E."/>
        </authorList>
    </citation>
    <scope>NUCLEOTIDE SEQUENCE</scope>
    <source>
        <strain evidence="2">CBS 578.67</strain>
    </source>
</reference>
<organism evidence="3 4">
    <name type="scientific">Aphanomyces stellatus</name>
    <dbReference type="NCBI Taxonomy" id="120398"/>
    <lineage>
        <taxon>Eukaryota</taxon>
        <taxon>Sar</taxon>
        <taxon>Stramenopiles</taxon>
        <taxon>Oomycota</taxon>
        <taxon>Saprolegniomycetes</taxon>
        <taxon>Saprolegniales</taxon>
        <taxon>Verrucalvaceae</taxon>
        <taxon>Aphanomyces</taxon>
    </lineage>
</organism>
<reference evidence="3 4" key="1">
    <citation type="submission" date="2019-03" db="EMBL/GenBank/DDBJ databases">
        <authorList>
            <person name="Gaulin E."/>
            <person name="Dumas B."/>
        </authorList>
    </citation>
    <scope>NUCLEOTIDE SEQUENCE [LARGE SCALE GENOMIC DNA]</scope>
    <source>
        <strain evidence="3">CBS 568.67</strain>
    </source>
</reference>
<evidence type="ECO:0000313" key="2">
    <source>
        <dbReference type="EMBL" id="KAF0683853.1"/>
    </source>
</evidence>